<dbReference type="KEGG" id="alus:STSP2_03536"/>
<dbReference type="Gene3D" id="3.30.470.20">
    <property type="entry name" value="ATP-grasp fold, B domain"/>
    <property type="match status" value="1"/>
</dbReference>
<reference evidence="7" key="1">
    <citation type="submission" date="2017-02" db="EMBL/GenBank/DDBJ databases">
        <title>Comparative genomics and description of representatives of a novel lineage of planctomycetes thriving in anoxic sediments.</title>
        <authorList>
            <person name="Spring S."/>
            <person name="Bunk B."/>
            <person name="Sproer C."/>
        </authorList>
    </citation>
    <scope>NUCLEOTIDE SEQUENCE [LARGE SCALE GENOMIC DNA]</scope>
    <source>
        <strain evidence="7">ST-NAGAB-D1</strain>
    </source>
</reference>
<protein>
    <submittedName>
        <fullName evidence="6">Carbamoyl phosphate synthase-like protein</fullName>
    </submittedName>
</protein>
<keyword evidence="1" id="KW-0436">Ligase</keyword>
<evidence type="ECO:0000259" key="5">
    <source>
        <dbReference type="PROSITE" id="PS50975"/>
    </source>
</evidence>
<dbReference type="RefSeq" id="WP_146663924.1">
    <property type="nucleotide sequence ID" value="NZ_CP019791.1"/>
</dbReference>
<dbReference type="OrthoDB" id="5420347at2"/>
<dbReference type="InterPro" id="IPR013815">
    <property type="entry name" value="ATP_grasp_subdomain_1"/>
</dbReference>
<dbReference type="Pfam" id="PF21360">
    <property type="entry name" value="PylC-like_N"/>
    <property type="match status" value="1"/>
</dbReference>
<dbReference type="InterPro" id="IPR003806">
    <property type="entry name" value="ATP-grasp_PylC-type"/>
</dbReference>
<dbReference type="Gene3D" id="3.30.1490.20">
    <property type="entry name" value="ATP-grasp fold, A domain"/>
    <property type="match status" value="1"/>
</dbReference>
<feature type="domain" description="ATP-grasp" evidence="5">
    <location>
        <begin position="125"/>
        <end position="299"/>
    </location>
</feature>
<dbReference type="PANTHER" id="PTHR43585">
    <property type="entry name" value="FUMIPYRROLE BIOSYNTHESIS PROTEIN C"/>
    <property type="match status" value="1"/>
</dbReference>
<name>A0A1U9NRV4_9BACT</name>
<evidence type="ECO:0000256" key="2">
    <source>
        <dbReference type="ARBA" id="ARBA00022741"/>
    </source>
</evidence>
<dbReference type="GO" id="GO:0005524">
    <property type="term" value="F:ATP binding"/>
    <property type="evidence" value="ECO:0007669"/>
    <property type="project" value="UniProtKB-UniRule"/>
</dbReference>
<dbReference type="PROSITE" id="PS50975">
    <property type="entry name" value="ATP_GRASP"/>
    <property type="match status" value="1"/>
</dbReference>
<dbReference type="InterPro" id="IPR048764">
    <property type="entry name" value="PylC_N"/>
</dbReference>
<organism evidence="6 7">
    <name type="scientific">Anaerohalosphaera lusitana</name>
    <dbReference type="NCBI Taxonomy" id="1936003"/>
    <lineage>
        <taxon>Bacteria</taxon>
        <taxon>Pseudomonadati</taxon>
        <taxon>Planctomycetota</taxon>
        <taxon>Phycisphaerae</taxon>
        <taxon>Sedimentisphaerales</taxon>
        <taxon>Anaerohalosphaeraceae</taxon>
        <taxon>Anaerohalosphaera</taxon>
    </lineage>
</organism>
<proteinExistence type="predicted"/>
<dbReference type="InterPro" id="IPR052032">
    <property type="entry name" value="ATP-dep_AA_Ligase"/>
</dbReference>
<dbReference type="Gene3D" id="3.40.50.20">
    <property type="match status" value="1"/>
</dbReference>
<accession>A0A1U9NRV4</accession>
<dbReference type="EMBL" id="CP019791">
    <property type="protein sequence ID" value="AQT70330.1"/>
    <property type="molecule type" value="Genomic_DNA"/>
</dbReference>
<evidence type="ECO:0000256" key="4">
    <source>
        <dbReference type="PROSITE-ProRule" id="PRU00409"/>
    </source>
</evidence>
<dbReference type="SUPFAM" id="SSF56059">
    <property type="entry name" value="Glutathione synthetase ATP-binding domain-like"/>
    <property type="match status" value="1"/>
</dbReference>
<evidence type="ECO:0000313" key="6">
    <source>
        <dbReference type="EMBL" id="AQT70330.1"/>
    </source>
</evidence>
<evidence type="ECO:0000256" key="3">
    <source>
        <dbReference type="ARBA" id="ARBA00022840"/>
    </source>
</evidence>
<dbReference type="AlphaFoldDB" id="A0A1U9NRV4"/>
<gene>
    <name evidence="6" type="ORF">STSP2_03536</name>
</gene>
<keyword evidence="2 4" id="KW-0547">Nucleotide-binding</keyword>
<dbReference type="GO" id="GO:0016874">
    <property type="term" value="F:ligase activity"/>
    <property type="evidence" value="ECO:0007669"/>
    <property type="project" value="UniProtKB-KW"/>
</dbReference>
<keyword evidence="7" id="KW-1185">Reference proteome</keyword>
<dbReference type="GO" id="GO:0046872">
    <property type="term" value="F:metal ion binding"/>
    <property type="evidence" value="ECO:0007669"/>
    <property type="project" value="InterPro"/>
</dbReference>
<dbReference type="InterPro" id="IPR011761">
    <property type="entry name" value="ATP-grasp"/>
</dbReference>
<dbReference type="PANTHER" id="PTHR43585:SF2">
    <property type="entry name" value="ATP-GRASP ENZYME FSQD"/>
    <property type="match status" value="1"/>
</dbReference>
<sequence>MAESGIYPILFTCVGRRVSLIERFRACVQELGQEPCIIGADMTQMSPALQMCDKKFLVSRVDESPYLEELLKIVRDNGVRLLVPTVDLDLRLLAENRDLFAKAGCFVLISKPEVIDICQDKQKTYRFLHENGIDTPMTWSSEEALEDDNGLAFPCFLKPRDGYASRGSGKVNSRLELEAFTHRIPNCIVQEYIRGNEFTCDVYMDMKGKARCVVPRMRIEVRSGEVSKGKVVKDRHIMDTAANVVEKLGAGPGVITLQLIRSFEGRIAVIEVNPRFGGGVPLAIKAGADFPMWILKELRGEEPEIEFGGFKDGLVMLRYDAEVWLET</sequence>
<keyword evidence="3 4" id="KW-0067">ATP-binding</keyword>
<evidence type="ECO:0000256" key="1">
    <source>
        <dbReference type="ARBA" id="ARBA00022598"/>
    </source>
</evidence>
<dbReference type="STRING" id="1936003.STSP2_03536"/>
<evidence type="ECO:0000313" key="7">
    <source>
        <dbReference type="Proteomes" id="UP000189674"/>
    </source>
</evidence>
<dbReference type="Proteomes" id="UP000189674">
    <property type="component" value="Chromosome"/>
</dbReference>
<dbReference type="Pfam" id="PF02655">
    <property type="entry name" value="ATP-grasp_3"/>
    <property type="match status" value="1"/>
</dbReference>